<sequence length="36" mass="4518">MYRVDIEIQQVNYGNPHVTQYNRPIAKLFLWYDREF</sequence>
<dbReference type="EMBL" id="CP002059">
    <property type="protein sequence ID" value="ADI65984.1"/>
    <property type="molecule type" value="Genomic_DNA"/>
</dbReference>
<dbReference type="AlphaFoldDB" id="D7DYA6"/>
<accession>D7DYA6</accession>
<evidence type="ECO:0000313" key="2">
    <source>
        <dbReference type="Proteomes" id="UP000001511"/>
    </source>
</evidence>
<name>D7DYA6_NOSA0</name>
<dbReference type="Proteomes" id="UP000001511">
    <property type="component" value="Chromosome"/>
</dbReference>
<keyword evidence="2" id="KW-1185">Reference proteome</keyword>
<organism evidence="1 2">
    <name type="scientific">Nostoc azollae (strain 0708)</name>
    <name type="common">Anabaena azollae (strain 0708)</name>
    <dbReference type="NCBI Taxonomy" id="551115"/>
    <lineage>
        <taxon>Bacteria</taxon>
        <taxon>Bacillati</taxon>
        <taxon>Cyanobacteriota</taxon>
        <taxon>Cyanophyceae</taxon>
        <taxon>Nostocales</taxon>
        <taxon>Nostocaceae</taxon>
        <taxon>Trichormus</taxon>
    </lineage>
</organism>
<protein>
    <submittedName>
        <fullName evidence="1">Uncharacterized protein</fullName>
    </submittedName>
</protein>
<dbReference type="KEGG" id="naz:Aazo_4825"/>
<dbReference type="HOGENOM" id="CLU_3357331_0_0_3"/>
<reference evidence="1 2" key="1">
    <citation type="journal article" date="2010" name="PLoS ONE">
        <title>Genome erosion in a nitrogen-fixing vertically transmitted endosymbiotic multicellular cyanobacterium.</title>
        <authorList>
            <person name="Ran L."/>
            <person name="Larsson J."/>
            <person name="Vigil-Stenman T."/>
            <person name="Nylander J.A."/>
            <person name="Ininbergs K."/>
            <person name="Zheng W.W."/>
            <person name="Lapidus A."/>
            <person name="Lowry S."/>
            <person name="Haselkorn R."/>
            <person name="Bergman B."/>
        </authorList>
    </citation>
    <scope>NUCLEOTIDE SEQUENCE [LARGE SCALE GENOMIC DNA]</scope>
    <source>
        <strain evidence="1 2">0708</strain>
    </source>
</reference>
<gene>
    <name evidence="1" type="ordered locus">Aazo_4825</name>
</gene>
<proteinExistence type="predicted"/>
<evidence type="ECO:0000313" key="1">
    <source>
        <dbReference type="EMBL" id="ADI65984.1"/>
    </source>
</evidence>